<dbReference type="EMBL" id="MT141661">
    <property type="protein sequence ID" value="QJA68917.1"/>
    <property type="molecule type" value="Genomic_DNA"/>
</dbReference>
<sequence>MKDKGLRKLLGRDEQKFIPGGDLDYLSSKIDAIVEHLGVKFGVRFCECGEKRIVKIMEKVEDGDKRTT</sequence>
<name>A0A6M3JJA2_9ZZZZ</name>
<protein>
    <submittedName>
        <fullName evidence="1">Uncharacterized protein</fullName>
    </submittedName>
</protein>
<evidence type="ECO:0000313" key="1">
    <source>
        <dbReference type="EMBL" id="QJA68917.1"/>
    </source>
</evidence>
<dbReference type="AlphaFoldDB" id="A0A6M3JJA2"/>
<gene>
    <name evidence="1" type="ORF">MM415A05386_0002</name>
</gene>
<accession>A0A6M3JJA2</accession>
<organism evidence="1">
    <name type="scientific">viral metagenome</name>
    <dbReference type="NCBI Taxonomy" id="1070528"/>
    <lineage>
        <taxon>unclassified sequences</taxon>
        <taxon>metagenomes</taxon>
        <taxon>organismal metagenomes</taxon>
    </lineage>
</organism>
<reference evidence="1" key="1">
    <citation type="submission" date="2020-03" db="EMBL/GenBank/DDBJ databases">
        <title>The deep terrestrial virosphere.</title>
        <authorList>
            <person name="Holmfeldt K."/>
            <person name="Nilsson E."/>
            <person name="Simone D."/>
            <person name="Lopez-Fernandez M."/>
            <person name="Wu X."/>
            <person name="de Brujin I."/>
            <person name="Lundin D."/>
            <person name="Andersson A."/>
            <person name="Bertilsson S."/>
            <person name="Dopson M."/>
        </authorList>
    </citation>
    <scope>NUCLEOTIDE SEQUENCE</scope>
    <source>
        <strain evidence="1">MM415A05386</strain>
    </source>
</reference>
<proteinExistence type="predicted"/>